<proteinExistence type="predicted"/>
<dbReference type="AlphaFoldDB" id="A0A6V8KYX4"/>
<evidence type="ECO:0000256" key="1">
    <source>
        <dbReference type="SAM" id="Phobius"/>
    </source>
</evidence>
<dbReference type="Proteomes" id="UP000482960">
    <property type="component" value="Unassembled WGS sequence"/>
</dbReference>
<keyword evidence="1" id="KW-0472">Membrane</keyword>
<dbReference type="EMBL" id="BLPG01000001">
    <property type="protein sequence ID" value="GFJ87006.1"/>
    <property type="molecule type" value="Genomic_DNA"/>
</dbReference>
<protein>
    <submittedName>
        <fullName evidence="2">Uncharacterized protein</fullName>
    </submittedName>
</protein>
<feature type="transmembrane region" description="Helical" evidence="1">
    <location>
        <begin position="41"/>
        <end position="66"/>
    </location>
</feature>
<keyword evidence="1" id="KW-0812">Transmembrane</keyword>
<keyword evidence="3" id="KW-1185">Reference proteome</keyword>
<accession>A0A6V8KYX4</accession>
<keyword evidence="1" id="KW-1133">Transmembrane helix</keyword>
<reference evidence="2 3" key="2">
    <citation type="submission" date="2020-03" db="EMBL/GenBank/DDBJ databases">
        <authorList>
            <person name="Ichikawa N."/>
            <person name="Kimura A."/>
            <person name="Kitahashi Y."/>
            <person name="Uohara A."/>
        </authorList>
    </citation>
    <scope>NUCLEOTIDE SEQUENCE [LARGE SCALE GENOMIC DNA]</scope>
    <source>
        <strain evidence="2 3">NBRC 108638</strain>
    </source>
</reference>
<evidence type="ECO:0000313" key="3">
    <source>
        <dbReference type="Proteomes" id="UP000482960"/>
    </source>
</evidence>
<feature type="transmembrane region" description="Helical" evidence="1">
    <location>
        <begin position="72"/>
        <end position="94"/>
    </location>
</feature>
<sequence length="144" mass="15846">MRRRVTPGRRVAHRLAATGDRLLRYGHTLTFWRWLAGRNRWLVALLAAATGYGAAFLAWLVVVAIADRRGGLGPGLVIIVVTPLLGPAQLWLWYRMHRATLCEFGSELAADAARLEAAIAAAPPLTAGRRLGRALRTFLDPRTL</sequence>
<gene>
    <name evidence="2" type="ORF">Prum_006480</name>
</gene>
<organism evidence="2 3">
    <name type="scientific">Phytohabitans rumicis</name>
    <dbReference type="NCBI Taxonomy" id="1076125"/>
    <lineage>
        <taxon>Bacteria</taxon>
        <taxon>Bacillati</taxon>
        <taxon>Actinomycetota</taxon>
        <taxon>Actinomycetes</taxon>
        <taxon>Micromonosporales</taxon>
        <taxon>Micromonosporaceae</taxon>
    </lineage>
</organism>
<name>A0A6V8KYX4_9ACTN</name>
<evidence type="ECO:0000313" key="2">
    <source>
        <dbReference type="EMBL" id="GFJ87006.1"/>
    </source>
</evidence>
<comment type="caution">
    <text evidence="2">The sequence shown here is derived from an EMBL/GenBank/DDBJ whole genome shotgun (WGS) entry which is preliminary data.</text>
</comment>
<reference evidence="2 3" key="1">
    <citation type="submission" date="2020-03" db="EMBL/GenBank/DDBJ databases">
        <title>Whole genome shotgun sequence of Phytohabitans rumicis NBRC 108638.</title>
        <authorList>
            <person name="Komaki H."/>
            <person name="Tamura T."/>
        </authorList>
    </citation>
    <scope>NUCLEOTIDE SEQUENCE [LARGE SCALE GENOMIC DNA]</scope>
    <source>
        <strain evidence="2 3">NBRC 108638</strain>
    </source>
</reference>